<dbReference type="InterPro" id="IPR050083">
    <property type="entry name" value="HtpX_protease"/>
</dbReference>
<organism evidence="14 15">
    <name type="scientific">Winogradskya consettensis</name>
    <dbReference type="NCBI Taxonomy" id="113560"/>
    <lineage>
        <taxon>Bacteria</taxon>
        <taxon>Bacillati</taxon>
        <taxon>Actinomycetota</taxon>
        <taxon>Actinomycetes</taxon>
        <taxon>Micromonosporales</taxon>
        <taxon>Micromonosporaceae</taxon>
        <taxon>Winogradskya</taxon>
    </lineage>
</organism>
<dbReference type="RefSeq" id="WP_212997917.1">
    <property type="nucleotide sequence ID" value="NZ_BAAATW010000019.1"/>
</dbReference>
<sequence>MFRAAASLAMLLGFYVVALIQLVVVIAFAIWVGVETTAFIGAKIAIPLVIAVGATFVGVFKAMRTRSGAEHGLLVTPQAAPELWNTVHALATEVGTRMPDEIRLVPDVNAAVSEDAKLLGLIGGRRRLYLGMPLIQAYSVDQMRSIIAHELGHYSGRHTGLGVAAYRGRLAVEETVEQLGRFNPVGIVFRGYSRLYLLVDNAASRSQEREADRASVRVAGPAAAIEALKDLPAVSAAWGFYFSRYVAPGWEAGYAPDDLFGGFGQLVTARQEELAELRQQEPERATSRWDTHPSLADRIAIMRAAPQQAHPVDGRPATVLLPSIQQAGVALQREVVEVGSRQVLPWPQFIAAATTAGLQRTSDRIFRSLTRLTGTSEPSLGALFDLVEAGRLGELAEEFFSNATRKEAAVKFSGPMDTMLTLAAIRSGKAFWQMSWTEPVKLIDADGADLDLEEIAKLAVNPESIGEARARLAEMGVRVEAATVIEAKATGRGAEVIGALANVKVDGVESDLVLLNRGFVVAPAPRKSDKGEKRLEELVQMYTAEELAARFRFMPFEEVSGAAITKRTPIRAELRLHGGTVVTMEERWSGEQLGKSRDTFVEILERIIRDAEE</sequence>
<dbReference type="PANTHER" id="PTHR43221">
    <property type="entry name" value="PROTEASE HTPX"/>
    <property type="match status" value="1"/>
</dbReference>
<evidence type="ECO:0000256" key="1">
    <source>
        <dbReference type="ARBA" id="ARBA00001947"/>
    </source>
</evidence>
<evidence type="ECO:0000313" key="15">
    <source>
        <dbReference type="Proteomes" id="UP000680865"/>
    </source>
</evidence>
<feature type="domain" description="Peptidase M48" evidence="13">
    <location>
        <begin position="78"/>
        <end position="303"/>
    </location>
</feature>
<comment type="caution">
    <text evidence="14">The sequence shown here is derived from an EMBL/GenBank/DDBJ whole genome shotgun (WGS) entry which is preliminary data.</text>
</comment>
<dbReference type="InterPro" id="IPR001915">
    <property type="entry name" value="Peptidase_M48"/>
</dbReference>
<keyword evidence="8" id="KW-0862">Zinc</keyword>
<accession>A0A919SIG0</accession>
<keyword evidence="4" id="KW-0645">Protease</keyword>
<dbReference type="Proteomes" id="UP000680865">
    <property type="component" value="Unassembled WGS sequence"/>
</dbReference>
<keyword evidence="7" id="KW-0378">Hydrolase</keyword>
<evidence type="ECO:0000256" key="6">
    <source>
        <dbReference type="ARBA" id="ARBA00022723"/>
    </source>
</evidence>
<evidence type="ECO:0000256" key="5">
    <source>
        <dbReference type="ARBA" id="ARBA00022692"/>
    </source>
</evidence>
<name>A0A919SIG0_9ACTN</name>
<evidence type="ECO:0000256" key="9">
    <source>
        <dbReference type="ARBA" id="ARBA00022989"/>
    </source>
</evidence>
<keyword evidence="15" id="KW-1185">Reference proteome</keyword>
<proteinExistence type="predicted"/>
<dbReference type="GO" id="GO:0046872">
    <property type="term" value="F:metal ion binding"/>
    <property type="evidence" value="ECO:0007669"/>
    <property type="project" value="UniProtKB-KW"/>
</dbReference>
<comment type="cofactor">
    <cofactor evidence="1">
        <name>Zn(2+)</name>
        <dbReference type="ChEBI" id="CHEBI:29105"/>
    </cofactor>
</comment>
<dbReference type="EMBL" id="BOQP01000013">
    <property type="protein sequence ID" value="GIM72616.1"/>
    <property type="molecule type" value="Genomic_DNA"/>
</dbReference>
<keyword evidence="3" id="KW-1003">Cell membrane</keyword>
<dbReference type="GO" id="GO:0005886">
    <property type="term" value="C:plasma membrane"/>
    <property type="evidence" value="ECO:0007669"/>
    <property type="project" value="UniProtKB-SubCell"/>
</dbReference>
<evidence type="ECO:0000256" key="3">
    <source>
        <dbReference type="ARBA" id="ARBA00022475"/>
    </source>
</evidence>
<dbReference type="CDD" id="cd07328">
    <property type="entry name" value="M48_Ste24p_like"/>
    <property type="match status" value="1"/>
</dbReference>
<evidence type="ECO:0000256" key="12">
    <source>
        <dbReference type="SAM" id="Phobius"/>
    </source>
</evidence>
<dbReference type="AlphaFoldDB" id="A0A919SIG0"/>
<reference evidence="14" key="1">
    <citation type="submission" date="2021-03" db="EMBL/GenBank/DDBJ databases">
        <title>Whole genome shotgun sequence of Actinoplanes consettensis NBRC 14913.</title>
        <authorList>
            <person name="Komaki H."/>
            <person name="Tamura T."/>
        </authorList>
    </citation>
    <scope>NUCLEOTIDE SEQUENCE</scope>
    <source>
        <strain evidence="14">NBRC 14913</strain>
    </source>
</reference>
<keyword evidence="10" id="KW-0482">Metalloprotease</keyword>
<keyword evidence="6" id="KW-0479">Metal-binding</keyword>
<evidence type="ECO:0000256" key="10">
    <source>
        <dbReference type="ARBA" id="ARBA00023049"/>
    </source>
</evidence>
<keyword evidence="5 12" id="KW-0812">Transmembrane</keyword>
<keyword evidence="9 12" id="KW-1133">Transmembrane helix</keyword>
<keyword evidence="11 12" id="KW-0472">Membrane</keyword>
<dbReference type="PANTHER" id="PTHR43221:SF1">
    <property type="entry name" value="PROTEASE HTPX"/>
    <property type="match status" value="1"/>
</dbReference>
<dbReference type="GO" id="GO:0004222">
    <property type="term" value="F:metalloendopeptidase activity"/>
    <property type="evidence" value="ECO:0007669"/>
    <property type="project" value="InterPro"/>
</dbReference>
<feature type="transmembrane region" description="Helical" evidence="12">
    <location>
        <begin position="40"/>
        <end position="60"/>
    </location>
</feature>
<protein>
    <recommendedName>
        <fullName evidence="13">Peptidase M48 domain-containing protein</fullName>
    </recommendedName>
</protein>
<dbReference type="GO" id="GO:0006508">
    <property type="term" value="P:proteolysis"/>
    <property type="evidence" value="ECO:0007669"/>
    <property type="project" value="UniProtKB-KW"/>
</dbReference>
<evidence type="ECO:0000256" key="4">
    <source>
        <dbReference type="ARBA" id="ARBA00022670"/>
    </source>
</evidence>
<comment type="subcellular location">
    <subcellularLocation>
        <location evidence="2">Cell membrane</location>
        <topology evidence="2">Multi-pass membrane protein</topology>
    </subcellularLocation>
</comment>
<evidence type="ECO:0000256" key="2">
    <source>
        <dbReference type="ARBA" id="ARBA00004651"/>
    </source>
</evidence>
<evidence type="ECO:0000313" key="14">
    <source>
        <dbReference type="EMBL" id="GIM72616.1"/>
    </source>
</evidence>
<dbReference type="Gene3D" id="3.30.2010.10">
    <property type="entry name" value="Metalloproteases ('zincins'), catalytic domain"/>
    <property type="match status" value="1"/>
</dbReference>
<dbReference type="Pfam" id="PF01435">
    <property type="entry name" value="Peptidase_M48"/>
    <property type="match status" value="1"/>
</dbReference>
<gene>
    <name evidence="14" type="ORF">Aco04nite_31190</name>
</gene>
<evidence type="ECO:0000256" key="7">
    <source>
        <dbReference type="ARBA" id="ARBA00022801"/>
    </source>
</evidence>
<evidence type="ECO:0000256" key="11">
    <source>
        <dbReference type="ARBA" id="ARBA00023136"/>
    </source>
</evidence>
<evidence type="ECO:0000256" key="8">
    <source>
        <dbReference type="ARBA" id="ARBA00022833"/>
    </source>
</evidence>
<evidence type="ECO:0000259" key="13">
    <source>
        <dbReference type="Pfam" id="PF01435"/>
    </source>
</evidence>
<feature type="transmembrane region" description="Helical" evidence="12">
    <location>
        <begin position="12"/>
        <end position="34"/>
    </location>
</feature>